<keyword evidence="1" id="KW-0677">Repeat</keyword>
<keyword evidence="5" id="KW-1185">Reference proteome</keyword>
<dbReference type="InterPro" id="IPR036770">
    <property type="entry name" value="Ankyrin_rpt-contain_sf"/>
</dbReference>
<dbReference type="InterPro" id="IPR002110">
    <property type="entry name" value="Ankyrin_rpt"/>
</dbReference>
<dbReference type="EMBL" id="JAVHJM010000001">
    <property type="protein sequence ID" value="KAK6521779.1"/>
    <property type="molecule type" value="Genomic_DNA"/>
</dbReference>
<organism evidence="4 5">
    <name type="scientific">Arthrobotrys conoides</name>
    <dbReference type="NCBI Taxonomy" id="74498"/>
    <lineage>
        <taxon>Eukaryota</taxon>
        <taxon>Fungi</taxon>
        <taxon>Dikarya</taxon>
        <taxon>Ascomycota</taxon>
        <taxon>Pezizomycotina</taxon>
        <taxon>Orbiliomycetes</taxon>
        <taxon>Orbiliales</taxon>
        <taxon>Orbiliaceae</taxon>
        <taxon>Arthrobotrys</taxon>
    </lineage>
</organism>
<evidence type="ECO:0000256" key="3">
    <source>
        <dbReference type="PROSITE-ProRule" id="PRU00023"/>
    </source>
</evidence>
<evidence type="ECO:0000313" key="5">
    <source>
        <dbReference type="Proteomes" id="UP001307849"/>
    </source>
</evidence>
<dbReference type="PROSITE" id="PS50297">
    <property type="entry name" value="ANK_REP_REGION"/>
    <property type="match status" value="1"/>
</dbReference>
<protein>
    <recommendedName>
        <fullName evidence="6">Ankyrin</fullName>
    </recommendedName>
</protein>
<dbReference type="Gene3D" id="2.60.120.920">
    <property type="match status" value="1"/>
</dbReference>
<dbReference type="PANTHER" id="PTHR24123:SF141">
    <property type="entry name" value="ANKYRIN 2, ISOFORM U"/>
    <property type="match status" value="1"/>
</dbReference>
<dbReference type="Pfam" id="PF00023">
    <property type="entry name" value="Ank"/>
    <property type="match status" value="1"/>
</dbReference>
<evidence type="ECO:0000313" key="4">
    <source>
        <dbReference type="EMBL" id="KAK6521779.1"/>
    </source>
</evidence>
<evidence type="ECO:0008006" key="6">
    <source>
        <dbReference type="Google" id="ProtNLM"/>
    </source>
</evidence>
<comment type="caution">
    <text evidence="4">The sequence shown here is derived from an EMBL/GenBank/DDBJ whole genome shotgun (WGS) entry which is preliminary data.</text>
</comment>
<dbReference type="PANTHER" id="PTHR24123">
    <property type="entry name" value="ANKYRIN REPEAT-CONTAINING"/>
    <property type="match status" value="1"/>
</dbReference>
<evidence type="ECO:0000256" key="1">
    <source>
        <dbReference type="ARBA" id="ARBA00022737"/>
    </source>
</evidence>
<keyword evidence="2 3" id="KW-0040">ANK repeat</keyword>
<dbReference type="PROSITE" id="PS50088">
    <property type="entry name" value="ANK_REPEAT"/>
    <property type="match status" value="1"/>
</dbReference>
<dbReference type="Pfam" id="PF12796">
    <property type="entry name" value="Ank_2"/>
    <property type="match status" value="1"/>
</dbReference>
<proteinExistence type="predicted"/>
<evidence type="ECO:0000256" key="2">
    <source>
        <dbReference type="ARBA" id="ARBA00023043"/>
    </source>
</evidence>
<dbReference type="Proteomes" id="UP001307849">
    <property type="component" value="Unassembled WGS sequence"/>
</dbReference>
<dbReference type="SUPFAM" id="SSF48403">
    <property type="entry name" value="Ankyrin repeat"/>
    <property type="match status" value="1"/>
</dbReference>
<gene>
    <name evidence="4" type="ORF">TWF506_001983</name>
</gene>
<dbReference type="AlphaFoldDB" id="A0AAN8NU30"/>
<dbReference type="Gene3D" id="1.25.40.20">
    <property type="entry name" value="Ankyrin repeat-containing domain"/>
    <property type="match status" value="3"/>
</dbReference>
<dbReference type="SMART" id="SM00248">
    <property type="entry name" value="ANK"/>
    <property type="match status" value="7"/>
</dbReference>
<sequence length="694" mass="77950">MRLEIEDRKGEEWDRFWGKFTKFVKPQNYKRWSIQYNQFQLNRSESDAYKPTLYQGILHIAARSGLLMIVEYLLENKLASIDEEDGNGSTALAISDVNPELWKILLDYGADISKVDPVSGETIWQKVWAANCDSGNASLVKSIEDCCRLLIDKETNVNQPCGFAFGNASALHIAALHHVFDWVAPGSEEIRDKMVGALIEAGADPNAENSRSATPLPFAISHQMEGAVRLLLEGGANPKDESIGGYSALHWAAARRVRGHGNTDHEKALRIFEAILSNDPEIERETPDGTTPLEMAFQTWNWDFVKSIMTEYEKRYGKDLKYLMRRDSYNRNFLNHCTFNLRWGLDIAKELMPLIPKDELAELLADKSTFLGGRVRDLPGVSSKQRNGGGTPLVNAYQEGRADLVALYLKSGADITSKSSTHLNCLKETVIGWYRAQNKTSGVGDEERVETDEEKIKRYESCYLILDSSKEMVQSSSPAVLHYLVAKGALDLIKRVVDCGIHCTYVDIECWTVVEWAHAFKQQEALGLVAEMAKTRKGGFEFDRSLKQLPIPTKLVTERRQTPQKASHVELSNGGLSFRVLIESNAEGDGSGLLDRRRNDVQSIAFDRPISPTTRVSYFEVTFLEGDAKLICLIGFSGELFRLDRATGSSMEAGDGSYGLLGLTGGIWSAQFKASEQAYTERPCYWWRFDIWER</sequence>
<dbReference type="InterPro" id="IPR043136">
    <property type="entry name" value="B30.2/SPRY_sf"/>
</dbReference>
<feature type="repeat" description="ANK" evidence="3">
    <location>
        <begin position="388"/>
        <end position="420"/>
    </location>
</feature>
<reference evidence="4 5" key="1">
    <citation type="submission" date="2019-10" db="EMBL/GenBank/DDBJ databases">
        <authorList>
            <person name="Palmer J.M."/>
        </authorList>
    </citation>
    <scope>NUCLEOTIDE SEQUENCE [LARGE SCALE GENOMIC DNA]</scope>
    <source>
        <strain evidence="4 5">TWF506</strain>
    </source>
</reference>
<accession>A0AAN8NU30</accession>
<dbReference type="InterPro" id="IPR051165">
    <property type="entry name" value="Multifunctional_ANK_Repeat"/>
</dbReference>
<name>A0AAN8NU30_9PEZI</name>